<proteinExistence type="predicted"/>
<dbReference type="InterPro" id="IPR008620">
    <property type="entry name" value="FixH"/>
</dbReference>
<dbReference type="STRING" id="425514.SAMN05443550_101518"/>
<dbReference type="EMBL" id="FNRA01000001">
    <property type="protein sequence ID" value="SDZ94929.1"/>
    <property type="molecule type" value="Genomic_DNA"/>
</dbReference>
<keyword evidence="1" id="KW-0472">Membrane</keyword>
<dbReference type="Pfam" id="PF05751">
    <property type="entry name" value="FixH"/>
    <property type="match status" value="1"/>
</dbReference>
<organism evidence="2 3">
    <name type="scientific">Pedobacter hartonius</name>
    <dbReference type="NCBI Taxonomy" id="425514"/>
    <lineage>
        <taxon>Bacteria</taxon>
        <taxon>Pseudomonadati</taxon>
        <taxon>Bacteroidota</taxon>
        <taxon>Sphingobacteriia</taxon>
        <taxon>Sphingobacteriales</taxon>
        <taxon>Sphingobacteriaceae</taxon>
        <taxon>Pedobacter</taxon>
    </lineage>
</organism>
<gene>
    <name evidence="2" type="ORF">SAMN05443550_101518</name>
</gene>
<evidence type="ECO:0000256" key="1">
    <source>
        <dbReference type="SAM" id="Phobius"/>
    </source>
</evidence>
<evidence type="ECO:0000313" key="3">
    <source>
        <dbReference type="Proteomes" id="UP000198850"/>
    </source>
</evidence>
<keyword evidence="1" id="KW-0812">Transmembrane</keyword>
<protein>
    <recommendedName>
        <fullName evidence="4">FixH protein</fullName>
    </recommendedName>
</protein>
<evidence type="ECO:0000313" key="2">
    <source>
        <dbReference type="EMBL" id="SDZ94929.1"/>
    </source>
</evidence>
<keyword evidence="3" id="KW-1185">Reference proteome</keyword>
<dbReference type="RefSeq" id="WP_090554842.1">
    <property type="nucleotide sequence ID" value="NZ_FNRA01000001.1"/>
</dbReference>
<reference evidence="2 3" key="1">
    <citation type="submission" date="2016-10" db="EMBL/GenBank/DDBJ databases">
        <authorList>
            <person name="de Groot N.N."/>
        </authorList>
    </citation>
    <scope>NUCLEOTIDE SEQUENCE [LARGE SCALE GENOMIC DNA]</scope>
    <source>
        <strain evidence="2 3">DSM 19033</strain>
    </source>
</reference>
<evidence type="ECO:0008006" key="4">
    <source>
        <dbReference type="Google" id="ProtNLM"/>
    </source>
</evidence>
<sequence>MNWGTKIVLGLATFMIFIVVLGLIMFNSKKDALVDNDYYEKGINYNKVYNRKEQTNTDHARPEVSANQEMIIVKFVHNAKGTARLMRTSDKELDKTIPFESNINRQLIIPARNLKKGSWRLIIEWVSDEKSYMYEQEITL</sequence>
<dbReference type="Proteomes" id="UP000198850">
    <property type="component" value="Unassembled WGS sequence"/>
</dbReference>
<feature type="transmembrane region" description="Helical" evidence="1">
    <location>
        <begin position="7"/>
        <end position="26"/>
    </location>
</feature>
<dbReference type="AlphaFoldDB" id="A0A1H3X6A1"/>
<keyword evidence="1" id="KW-1133">Transmembrane helix</keyword>
<dbReference type="OrthoDB" id="1493774at2"/>
<name>A0A1H3X6A1_9SPHI</name>
<accession>A0A1H3X6A1</accession>